<reference evidence="1" key="2">
    <citation type="submission" date="2020-09" db="EMBL/GenBank/DDBJ databases">
        <authorList>
            <person name="Sun Q."/>
            <person name="Sedlacek I."/>
        </authorList>
    </citation>
    <scope>NUCLEOTIDE SEQUENCE</scope>
    <source>
        <strain evidence="1">CCM 7897</strain>
    </source>
</reference>
<protein>
    <submittedName>
        <fullName evidence="1">Uncharacterized protein</fullName>
    </submittedName>
</protein>
<dbReference type="AlphaFoldDB" id="A0A917CEV6"/>
<comment type="caution">
    <text evidence="1">The sequence shown here is derived from an EMBL/GenBank/DDBJ whole genome shotgun (WGS) entry which is preliminary data.</text>
</comment>
<evidence type="ECO:0000313" key="1">
    <source>
        <dbReference type="EMBL" id="GGF83991.1"/>
    </source>
</evidence>
<organism evidence="1 2">
    <name type="scientific">Azorhizobium oxalatiphilum</name>
    <dbReference type="NCBI Taxonomy" id="980631"/>
    <lineage>
        <taxon>Bacteria</taxon>
        <taxon>Pseudomonadati</taxon>
        <taxon>Pseudomonadota</taxon>
        <taxon>Alphaproteobacteria</taxon>
        <taxon>Hyphomicrobiales</taxon>
        <taxon>Xanthobacteraceae</taxon>
        <taxon>Azorhizobium</taxon>
    </lineage>
</organism>
<name>A0A917CEV6_9HYPH</name>
<dbReference type="Proteomes" id="UP000606044">
    <property type="component" value="Unassembled WGS sequence"/>
</dbReference>
<sequence length="272" mass="30776">MAYDDDTHIQNINNPEANKYCPNNNPLIDFAGYKWWINYHWSQKDGTYFYGDGGSFNSIFDPTIIKADGQTVQLAIRKPSPADPNQVWRTSEIVLVDKLGYGKYLITAVADNGSFANLDPKAVFGAFTYQYSEAPPEQGLNKHREIDGLEVLRGGASNAQFTLQPYDPPPNPVKFFTIPPDVGVLTMYLHWFEENGVPVCHWALYYKDLDLGGISLLGPDQAWQAQGFEHYIPRHTATSCERFHINLWLMFGKNATGLEQSVTVKRFQFEPA</sequence>
<reference evidence="1" key="1">
    <citation type="journal article" date="2014" name="Int. J. Syst. Evol. Microbiol.">
        <title>Complete genome sequence of Corynebacterium casei LMG S-19264T (=DSM 44701T), isolated from a smear-ripened cheese.</title>
        <authorList>
            <consortium name="US DOE Joint Genome Institute (JGI-PGF)"/>
            <person name="Walter F."/>
            <person name="Albersmeier A."/>
            <person name="Kalinowski J."/>
            <person name="Ruckert C."/>
        </authorList>
    </citation>
    <scope>NUCLEOTIDE SEQUENCE</scope>
    <source>
        <strain evidence="1">CCM 7897</strain>
    </source>
</reference>
<dbReference type="EMBL" id="BMCT01000009">
    <property type="protein sequence ID" value="GGF83991.1"/>
    <property type="molecule type" value="Genomic_DNA"/>
</dbReference>
<evidence type="ECO:0000313" key="2">
    <source>
        <dbReference type="Proteomes" id="UP000606044"/>
    </source>
</evidence>
<gene>
    <name evidence="1" type="ORF">GCM10007301_49980</name>
</gene>
<accession>A0A917CEV6</accession>
<dbReference type="RefSeq" id="WP_188583593.1">
    <property type="nucleotide sequence ID" value="NZ_BMCT01000009.1"/>
</dbReference>
<proteinExistence type="predicted"/>
<keyword evidence="2" id="KW-1185">Reference proteome</keyword>